<accession>A0A445D6Y0</accession>
<dbReference type="Proteomes" id="UP000289738">
    <property type="component" value="Chromosome A05"/>
</dbReference>
<gene>
    <name evidence="10" type="ORF">Ahy_A05g024764</name>
</gene>
<dbReference type="PANTHER" id="PTHR31985">
    <property type="entry name" value="ETHYLENE-RESPONSIVE TRANSCRIPTION FACTOR ERF042-RELATED"/>
    <property type="match status" value="1"/>
</dbReference>
<evidence type="ECO:0000313" key="11">
    <source>
        <dbReference type="Proteomes" id="UP000289738"/>
    </source>
</evidence>
<dbReference type="SUPFAM" id="SSF54171">
    <property type="entry name" value="DNA-binding domain"/>
    <property type="match status" value="1"/>
</dbReference>
<comment type="subcellular location">
    <subcellularLocation>
        <location evidence="1">Nucleus</location>
    </subcellularLocation>
</comment>
<evidence type="ECO:0000313" key="10">
    <source>
        <dbReference type="EMBL" id="RYR58898.1"/>
    </source>
</evidence>
<evidence type="ECO:0000256" key="8">
    <source>
        <dbReference type="SAM" id="MobiDB-lite"/>
    </source>
</evidence>
<feature type="domain" description="AP2/ERF" evidence="9">
    <location>
        <begin position="24"/>
        <end position="83"/>
    </location>
</feature>
<keyword evidence="6" id="KW-0539">Nucleus</keyword>
<dbReference type="InterPro" id="IPR001471">
    <property type="entry name" value="AP2/ERF_dom"/>
</dbReference>
<dbReference type="Gene3D" id="3.30.730.10">
    <property type="entry name" value="AP2/ERF domain"/>
    <property type="match status" value="1"/>
</dbReference>
<dbReference type="AlphaFoldDB" id="A0A445D6Y0"/>
<evidence type="ECO:0000259" key="9">
    <source>
        <dbReference type="PROSITE" id="PS51032"/>
    </source>
</evidence>
<evidence type="ECO:0000256" key="2">
    <source>
        <dbReference type="ARBA" id="ARBA00023015"/>
    </source>
</evidence>
<keyword evidence="4" id="KW-0010">Activator</keyword>
<proteinExistence type="inferred from homology"/>
<feature type="region of interest" description="Disordered" evidence="8">
    <location>
        <begin position="1"/>
        <end position="28"/>
    </location>
</feature>
<evidence type="ECO:0000256" key="7">
    <source>
        <dbReference type="ARBA" id="ARBA00024343"/>
    </source>
</evidence>
<name>A0A445D6Y0_ARAHY</name>
<dbReference type="GO" id="GO:0005634">
    <property type="term" value="C:nucleus"/>
    <property type="evidence" value="ECO:0007669"/>
    <property type="project" value="UniProtKB-SubCell"/>
</dbReference>
<dbReference type="CDD" id="cd00018">
    <property type="entry name" value="AP2"/>
    <property type="match status" value="1"/>
</dbReference>
<evidence type="ECO:0000256" key="5">
    <source>
        <dbReference type="ARBA" id="ARBA00023163"/>
    </source>
</evidence>
<dbReference type="PRINTS" id="PR00367">
    <property type="entry name" value="ETHRSPELEMNT"/>
</dbReference>
<dbReference type="STRING" id="3818.A0A445D6Y0"/>
<feature type="compositionally biased region" description="Low complexity" evidence="8">
    <location>
        <begin position="9"/>
        <end position="22"/>
    </location>
</feature>
<protein>
    <recommendedName>
        <fullName evidence="9">AP2/ERF domain-containing protein</fullName>
    </recommendedName>
</protein>
<reference evidence="10 11" key="1">
    <citation type="submission" date="2019-01" db="EMBL/GenBank/DDBJ databases">
        <title>Sequencing of cultivated peanut Arachis hypogaea provides insights into genome evolution and oil improvement.</title>
        <authorList>
            <person name="Chen X."/>
        </authorList>
    </citation>
    <scope>NUCLEOTIDE SEQUENCE [LARGE SCALE GENOMIC DNA]</scope>
    <source>
        <strain evidence="11">cv. Fuhuasheng</strain>
        <tissue evidence="10">Leaves</tissue>
    </source>
</reference>
<organism evidence="10 11">
    <name type="scientific">Arachis hypogaea</name>
    <name type="common">Peanut</name>
    <dbReference type="NCBI Taxonomy" id="3818"/>
    <lineage>
        <taxon>Eukaryota</taxon>
        <taxon>Viridiplantae</taxon>
        <taxon>Streptophyta</taxon>
        <taxon>Embryophyta</taxon>
        <taxon>Tracheophyta</taxon>
        <taxon>Spermatophyta</taxon>
        <taxon>Magnoliopsida</taxon>
        <taxon>eudicotyledons</taxon>
        <taxon>Gunneridae</taxon>
        <taxon>Pentapetalae</taxon>
        <taxon>rosids</taxon>
        <taxon>fabids</taxon>
        <taxon>Fabales</taxon>
        <taxon>Fabaceae</taxon>
        <taxon>Papilionoideae</taxon>
        <taxon>50 kb inversion clade</taxon>
        <taxon>dalbergioids sensu lato</taxon>
        <taxon>Dalbergieae</taxon>
        <taxon>Pterocarpus clade</taxon>
        <taxon>Arachis</taxon>
    </lineage>
</organism>
<comment type="caution">
    <text evidence="10">The sequence shown here is derived from an EMBL/GenBank/DDBJ whole genome shotgun (WGS) entry which is preliminary data.</text>
</comment>
<keyword evidence="3" id="KW-0238">DNA-binding</keyword>
<dbReference type="GO" id="GO:0003700">
    <property type="term" value="F:DNA-binding transcription factor activity"/>
    <property type="evidence" value="ECO:0007669"/>
    <property type="project" value="InterPro"/>
</dbReference>
<evidence type="ECO:0000256" key="1">
    <source>
        <dbReference type="ARBA" id="ARBA00004123"/>
    </source>
</evidence>
<dbReference type="EMBL" id="SDMP01000005">
    <property type="protein sequence ID" value="RYR58898.1"/>
    <property type="molecule type" value="Genomic_DNA"/>
</dbReference>
<keyword evidence="5" id="KW-0804">Transcription</keyword>
<sequence>MSRSSWLHANNSASSSSTTNNNKKLKGVRRRKWGKYVSEIRVPGTQERLWLGTYATPEAAAVAHDVAVYCLKKPSSLEKLNFPDTLSSYHHCLQQREDLSPRSVQKVASDVAMDVDARNINGRSTTLATTTNTVAVTETSSGSYCSEVLLETGVAQKTPQFLEPYNAANGSYRTVLSPLLWHSHPPSASQMHMVSLPNNHPVSQQPPPQELPDDYKSHPPTQWC</sequence>
<dbReference type="PANTHER" id="PTHR31985:SF45">
    <property type="entry name" value="ETHYLENE-RESPONSIVE TRANSCRIPTION FACTOR ERF020"/>
    <property type="match status" value="1"/>
</dbReference>
<dbReference type="InterPro" id="IPR016177">
    <property type="entry name" value="DNA-bd_dom_sf"/>
</dbReference>
<keyword evidence="11" id="KW-1185">Reference proteome</keyword>
<feature type="compositionally biased region" description="Polar residues" evidence="8">
    <location>
        <begin position="190"/>
        <end position="203"/>
    </location>
</feature>
<dbReference type="SMART" id="SM00380">
    <property type="entry name" value="AP2"/>
    <property type="match status" value="1"/>
</dbReference>
<evidence type="ECO:0000256" key="3">
    <source>
        <dbReference type="ARBA" id="ARBA00023125"/>
    </source>
</evidence>
<dbReference type="InterPro" id="IPR051032">
    <property type="entry name" value="AP2/ERF_TF_ERF_subfamily"/>
</dbReference>
<dbReference type="InterPro" id="IPR036955">
    <property type="entry name" value="AP2/ERF_dom_sf"/>
</dbReference>
<evidence type="ECO:0000256" key="6">
    <source>
        <dbReference type="ARBA" id="ARBA00023242"/>
    </source>
</evidence>
<comment type="similarity">
    <text evidence="7">Belongs to the AP2/ERF transcription factor family. ERF subfamily.</text>
</comment>
<evidence type="ECO:0000256" key="4">
    <source>
        <dbReference type="ARBA" id="ARBA00023159"/>
    </source>
</evidence>
<feature type="region of interest" description="Disordered" evidence="8">
    <location>
        <begin position="190"/>
        <end position="224"/>
    </location>
</feature>
<dbReference type="PROSITE" id="PS51032">
    <property type="entry name" value="AP2_ERF"/>
    <property type="match status" value="1"/>
</dbReference>
<dbReference type="Pfam" id="PF00847">
    <property type="entry name" value="AP2"/>
    <property type="match status" value="1"/>
</dbReference>
<keyword evidence="2" id="KW-0805">Transcription regulation</keyword>
<dbReference type="GO" id="GO:0003677">
    <property type="term" value="F:DNA binding"/>
    <property type="evidence" value="ECO:0007669"/>
    <property type="project" value="UniProtKB-KW"/>
</dbReference>